<protein>
    <submittedName>
        <fullName evidence="4">Uncharacterized protein</fullName>
    </submittedName>
</protein>
<accession>A0A4U6UXG1</accession>
<dbReference type="InterPro" id="IPR058594">
    <property type="entry name" value="PB1-like_dom_pln"/>
</dbReference>
<evidence type="ECO:0000259" key="3">
    <source>
        <dbReference type="Pfam" id="PF26130"/>
    </source>
</evidence>
<feature type="domain" description="Myb/SANT-like" evidence="2">
    <location>
        <begin position="144"/>
        <end position="235"/>
    </location>
</feature>
<organism evidence="4 5">
    <name type="scientific">Setaria viridis</name>
    <name type="common">Green bristlegrass</name>
    <name type="synonym">Setaria italica subsp. viridis</name>
    <dbReference type="NCBI Taxonomy" id="4556"/>
    <lineage>
        <taxon>Eukaryota</taxon>
        <taxon>Viridiplantae</taxon>
        <taxon>Streptophyta</taxon>
        <taxon>Embryophyta</taxon>
        <taxon>Tracheophyta</taxon>
        <taxon>Spermatophyta</taxon>
        <taxon>Magnoliopsida</taxon>
        <taxon>Liliopsida</taxon>
        <taxon>Poales</taxon>
        <taxon>Poaceae</taxon>
        <taxon>PACMAD clade</taxon>
        <taxon>Panicoideae</taxon>
        <taxon>Panicodae</taxon>
        <taxon>Paniceae</taxon>
        <taxon>Cenchrinae</taxon>
        <taxon>Setaria</taxon>
    </lineage>
</organism>
<dbReference type="Pfam" id="PF12776">
    <property type="entry name" value="Myb_DNA-bind_3"/>
    <property type="match status" value="1"/>
</dbReference>
<name>A0A4U6UXG1_SETVI</name>
<reference evidence="4" key="1">
    <citation type="submission" date="2019-03" db="EMBL/GenBank/DDBJ databases">
        <title>WGS assembly of Setaria viridis.</title>
        <authorList>
            <person name="Huang P."/>
            <person name="Jenkins J."/>
            <person name="Grimwood J."/>
            <person name="Barry K."/>
            <person name="Healey A."/>
            <person name="Mamidi S."/>
            <person name="Sreedasyam A."/>
            <person name="Shu S."/>
            <person name="Feldman M."/>
            <person name="Wu J."/>
            <person name="Yu Y."/>
            <person name="Chen C."/>
            <person name="Johnson J."/>
            <person name="Rokhsar D."/>
            <person name="Baxter I."/>
            <person name="Schmutz J."/>
            <person name="Brutnell T."/>
            <person name="Kellogg E."/>
        </authorList>
    </citation>
    <scope>NUCLEOTIDE SEQUENCE [LARGE SCALE GENOMIC DNA]</scope>
</reference>
<dbReference type="PANTHER" id="PTHR46250:SF4">
    <property type="entry name" value="MYB_SANT-LIKE DOMAIN-CONTAINING PROTEIN"/>
    <property type="match status" value="1"/>
</dbReference>
<dbReference type="Proteomes" id="UP000298652">
    <property type="component" value="Chromosome 5"/>
</dbReference>
<gene>
    <name evidence="4" type="ORF">SEVIR_5G267101v2</name>
</gene>
<dbReference type="EMBL" id="CM016556">
    <property type="protein sequence ID" value="TKW15957.1"/>
    <property type="molecule type" value="Genomic_DNA"/>
</dbReference>
<dbReference type="OMA" id="YISENPM"/>
<evidence type="ECO:0000313" key="5">
    <source>
        <dbReference type="Proteomes" id="UP000298652"/>
    </source>
</evidence>
<evidence type="ECO:0000313" key="4">
    <source>
        <dbReference type="EMBL" id="TKW15957.1"/>
    </source>
</evidence>
<dbReference type="Pfam" id="PF26130">
    <property type="entry name" value="PB1-like"/>
    <property type="match status" value="1"/>
</dbReference>
<feature type="region of interest" description="Disordered" evidence="1">
    <location>
        <begin position="290"/>
        <end position="321"/>
    </location>
</feature>
<dbReference type="AlphaFoldDB" id="A0A4U6UXG1"/>
<proteinExistence type="predicted"/>
<dbReference type="InterPro" id="IPR024752">
    <property type="entry name" value="Myb/SANT-like_dom"/>
</dbReference>
<feature type="domain" description="PB1-like" evidence="3">
    <location>
        <begin position="7"/>
        <end position="101"/>
    </location>
</feature>
<evidence type="ECO:0000256" key="1">
    <source>
        <dbReference type="SAM" id="MobiDB-lite"/>
    </source>
</evidence>
<sequence length="440" mass="49164">MMALGCVNILMHHGGAFSKQDELTYDGGDITLFQKIDKDELSYYHLVQLAKTVGFKDGDNLYYAIPGRSLDEGGIDHLKDDTSISEMMKYANGAKFLEVYIQRNEHDVSGYPTVGDAAQQDNTDETNKGNKPIRLRKKRDERPWTAEEEKVLTDVLYEMNDSGWKVDTGHKSGYLSFIEKELAKRLPNAHIKADPHIQSKVKTLKKLLSYILDIQQSGSGFGWDDERKMVVGDKDQFMGWAKSQPGAAALYGKPFVNFDKLFEIYASDLAKGAKAKGPGDQFDLHEELSSADVTEQTQQIDSAVDSHSQPPCHGSNSSSGVKSLAGRKRVILDDNVLASEFSNISKALNTLVEAETANAAAMNTMQSAFTQELEAQKRTDERREQLFSVLKKLSGFSRDQIVKAVLVIGQNEKRINLLFTTPDELKSEFVHQVLKRPKKM</sequence>
<keyword evidence="5" id="KW-1185">Reference proteome</keyword>
<feature type="compositionally biased region" description="Polar residues" evidence="1">
    <location>
        <begin position="291"/>
        <end position="321"/>
    </location>
</feature>
<evidence type="ECO:0000259" key="2">
    <source>
        <dbReference type="Pfam" id="PF12776"/>
    </source>
</evidence>
<feature type="region of interest" description="Disordered" evidence="1">
    <location>
        <begin position="110"/>
        <end position="144"/>
    </location>
</feature>
<dbReference type="PANTHER" id="PTHR46250">
    <property type="entry name" value="MYB/SANT-LIKE DNA-BINDING DOMAIN PROTEIN-RELATED"/>
    <property type="match status" value="1"/>
</dbReference>
<dbReference type="Gramene" id="TKW15957">
    <property type="protein sequence ID" value="TKW15957"/>
    <property type="gene ID" value="SEVIR_5G267101v2"/>
</dbReference>